<comment type="caution">
    <text evidence="6">The sequence shown here is derived from an EMBL/GenBank/DDBJ whole genome shotgun (WGS) entry which is preliminary data.</text>
</comment>
<dbReference type="Gene3D" id="3.30.1150.10">
    <property type="match status" value="1"/>
</dbReference>
<feature type="domain" description="TonB C-terminal" evidence="5">
    <location>
        <begin position="171"/>
        <end position="265"/>
    </location>
</feature>
<dbReference type="PROSITE" id="PS52015">
    <property type="entry name" value="TONB_CTD"/>
    <property type="match status" value="1"/>
</dbReference>
<evidence type="ECO:0000313" key="7">
    <source>
        <dbReference type="Proteomes" id="UP000247814"/>
    </source>
</evidence>
<dbReference type="AlphaFoldDB" id="A0A318QNE8"/>
<dbReference type="SUPFAM" id="SSF74653">
    <property type="entry name" value="TolA/TonB C-terminal domain"/>
    <property type="match status" value="1"/>
</dbReference>
<dbReference type="InterPro" id="IPR037682">
    <property type="entry name" value="TonB_C"/>
</dbReference>
<dbReference type="InterPro" id="IPR006260">
    <property type="entry name" value="TonB/TolA_C"/>
</dbReference>
<evidence type="ECO:0000259" key="5">
    <source>
        <dbReference type="PROSITE" id="PS52015"/>
    </source>
</evidence>
<evidence type="ECO:0000256" key="1">
    <source>
        <dbReference type="ARBA" id="ARBA00004167"/>
    </source>
</evidence>
<accession>A0A318QNE8</accession>
<gene>
    <name evidence="6" type="ORF">CFR77_09785</name>
</gene>
<evidence type="ECO:0000256" key="4">
    <source>
        <dbReference type="ARBA" id="ARBA00023136"/>
    </source>
</evidence>
<evidence type="ECO:0000256" key="3">
    <source>
        <dbReference type="ARBA" id="ARBA00022989"/>
    </source>
</evidence>
<name>A0A318QNE8_9PROT</name>
<dbReference type="Proteomes" id="UP000247814">
    <property type="component" value="Unassembled WGS sequence"/>
</dbReference>
<dbReference type="GO" id="GO:0016020">
    <property type="term" value="C:membrane"/>
    <property type="evidence" value="ECO:0007669"/>
    <property type="project" value="UniProtKB-SubCell"/>
</dbReference>
<organism evidence="6 7">
    <name type="scientific">Komagataeibacter sucrofermentans</name>
    <dbReference type="NCBI Taxonomy" id="1053551"/>
    <lineage>
        <taxon>Bacteria</taxon>
        <taxon>Pseudomonadati</taxon>
        <taxon>Pseudomonadota</taxon>
        <taxon>Alphaproteobacteria</taxon>
        <taxon>Acetobacterales</taxon>
        <taxon>Acetobacteraceae</taxon>
        <taxon>Komagataeibacter</taxon>
    </lineage>
</organism>
<dbReference type="OrthoDB" id="7280794at2"/>
<comment type="subcellular location">
    <subcellularLocation>
        <location evidence="1">Membrane</location>
        <topology evidence="1">Single-pass membrane protein</topology>
    </subcellularLocation>
</comment>
<proteinExistence type="predicted"/>
<reference evidence="6 7" key="1">
    <citation type="submission" date="2017-07" db="EMBL/GenBank/DDBJ databases">
        <title>A draft genome sequence of Komagataeibacter sucrofermentans LMG 18788.</title>
        <authorList>
            <person name="Skraban J."/>
            <person name="Cleenwerck I."/>
            <person name="Vandamme P."/>
            <person name="Trcek J."/>
        </authorList>
    </citation>
    <scope>NUCLEOTIDE SEQUENCE [LARGE SCALE GENOMIC DNA]</scope>
    <source>
        <strain evidence="6 7">LMG 18788</strain>
    </source>
</reference>
<keyword evidence="7" id="KW-1185">Reference proteome</keyword>
<keyword evidence="3" id="KW-1133">Transmembrane helix</keyword>
<dbReference type="EMBL" id="NKUA01000011">
    <property type="protein sequence ID" value="PYD78812.1"/>
    <property type="molecule type" value="Genomic_DNA"/>
</dbReference>
<keyword evidence="4" id="KW-0472">Membrane</keyword>
<keyword evidence="2" id="KW-0812">Transmembrane</keyword>
<sequence>MVIALFMKKYYILSPLVFSSFLTGCSHYWTPDPMRPTHLATVVDSDATLCLSVKHSRHASKLVRHTLKQVITDSPPYRQAHHLPPVIPHPAHNEGRVEKDAFCPLSPVFRHEKWKIVYILKKVAHEPRPGWVSYSYKENVDISAAIFDKYGYNQEPARPHKKSMPAPPVIKRPTPIDLWIQRHLSYPQAASSAGIEGYTTVRVWIMPQGKVRSVRFIKSSGNILLDNATMNMFTGERLPVNRHGKMVNHIDFTVHYAASSQNKYF</sequence>
<evidence type="ECO:0000256" key="2">
    <source>
        <dbReference type="ARBA" id="ARBA00022692"/>
    </source>
</evidence>
<dbReference type="GO" id="GO:0055085">
    <property type="term" value="P:transmembrane transport"/>
    <property type="evidence" value="ECO:0007669"/>
    <property type="project" value="InterPro"/>
</dbReference>
<dbReference type="NCBIfam" id="TIGR01352">
    <property type="entry name" value="tonB_Cterm"/>
    <property type="match status" value="1"/>
</dbReference>
<protein>
    <recommendedName>
        <fullName evidence="5">TonB C-terminal domain-containing protein</fullName>
    </recommendedName>
</protein>
<evidence type="ECO:0000313" key="6">
    <source>
        <dbReference type="EMBL" id="PYD78812.1"/>
    </source>
</evidence>
<dbReference type="Pfam" id="PF03544">
    <property type="entry name" value="TonB_C"/>
    <property type="match status" value="1"/>
</dbReference>